<protein>
    <submittedName>
        <fullName evidence="1">Uncharacterized protein</fullName>
    </submittedName>
</protein>
<sequence length="124" mass="14957">MASSSRLLSFFDIIPNLFYNNNDDYDDDIRIKSQNDGRRNREMNIYGEMEIMKKNDDVEEKKNQMHEMNKCYYMEHLLWLITTTTITTENDDDDHHHHSRLLFKCQLYTTVTLQLQVNGHETYN</sequence>
<comment type="caution">
    <text evidence="1">The sequence shown here is derived from an EMBL/GenBank/DDBJ whole genome shotgun (WGS) entry which is preliminary data.</text>
</comment>
<proteinExistence type="predicted"/>
<evidence type="ECO:0000313" key="2">
    <source>
        <dbReference type="Proteomes" id="UP000790347"/>
    </source>
</evidence>
<dbReference type="EMBL" id="ASGP02000002">
    <property type="protein sequence ID" value="KAH9522225.1"/>
    <property type="molecule type" value="Genomic_DNA"/>
</dbReference>
<reference evidence="1" key="2">
    <citation type="journal article" date="2022" name="Res Sq">
        <title>Comparative Genomics Reveals Insights into the Divergent Evolution of Astigmatic Mites and Household Pest Adaptations.</title>
        <authorList>
            <person name="Xiong Q."/>
            <person name="Wan A.T.-Y."/>
            <person name="Liu X.-Y."/>
            <person name="Fung C.S.-H."/>
            <person name="Xiao X."/>
            <person name="Malainual N."/>
            <person name="Hou J."/>
            <person name="Wang L."/>
            <person name="Wang M."/>
            <person name="Yang K."/>
            <person name="Cui Y."/>
            <person name="Leung E."/>
            <person name="Nong W."/>
            <person name="Shin S.-K."/>
            <person name="Au S."/>
            <person name="Jeong K.Y."/>
            <person name="Chew F.T."/>
            <person name="Hui J."/>
            <person name="Leung T.F."/>
            <person name="Tungtrongchitr A."/>
            <person name="Zhong N."/>
            <person name="Liu Z."/>
            <person name="Tsui S."/>
        </authorList>
    </citation>
    <scope>NUCLEOTIDE SEQUENCE</scope>
    <source>
        <strain evidence="1">Derf</strain>
        <tissue evidence="1">Whole organism</tissue>
    </source>
</reference>
<gene>
    <name evidence="1" type="ORF">DERF_005817</name>
</gene>
<evidence type="ECO:0000313" key="1">
    <source>
        <dbReference type="EMBL" id="KAH9522225.1"/>
    </source>
</evidence>
<keyword evidence="2" id="KW-1185">Reference proteome</keyword>
<reference evidence="1" key="1">
    <citation type="submission" date="2013-05" db="EMBL/GenBank/DDBJ databases">
        <authorList>
            <person name="Yim A.K.Y."/>
            <person name="Chan T.F."/>
            <person name="Ji K.M."/>
            <person name="Liu X.Y."/>
            <person name="Zhou J.W."/>
            <person name="Li R.Q."/>
            <person name="Yang K.Y."/>
            <person name="Li J."/>
            <person name="Li M."/>
            <person name="Law P.T.W."/>
            <person name="Wu Y.L."/>
            <person name="Cai Z.L."/>
            <person name="Qin H."/>
            <person name="Bao Y."/>
            <person name="Leung R.K.K."/>
            <person name="Ng P.K.S."/>
            <person name="Zou J."/>
            <person name="Zhong X.J."/>
            <person name="Ran P.X."/>
            <person name="Zhong N.S."/>
            <person name="Liu Z.G."/>
            <person name="Tsui S.K.W."/>
        </authorList>
    </citation>
    <scope>NUCLEOTIDE SEQUENCE</scope>
    <source>
        <strain evidence="1">Derf</strain>
        <tissue evidence="1">Whole organism</tissue>
    </source>
</reference>
<name>A0A922I7R0_DERFA</name>
<dbReference type="Proteomes" id="UP000790347">
    <property type="component" value="Unassembled WGS sequence"/>
</dbReference>
<dbReference type="AlphaFoldDB" id="A0A922I7R0"/>
<accession>A0A922I7R0</accession>
<organism evidence="1 2">
    <name type="scientific">Dermatophagoides farinae</name>
    <name type="common">American house dust mite</name>
    <dbReference type="NCBI Taxonomy" id="6954"/>
    <lineage>
        <taxon>Eukaryota</taxon>
        <taxon>Metazoa</taxon>
        <taxon>Ecdysozoa</taxon>
        <taxon>Arthropoda</taxon>
        <taxon>Chelicerata</taxon>
        <taxon>Arachnida</taxon>
        <taxon>Acari</taxon>
        <taxon>Acariformes</taxon>
        <taxon>Sarcoptiformes</taxon>
        <taxon>Astigmata</taxon>
        <taxon>Psoroptidia</taxon>
        <taxon>Analgoidea</taxon>
        <taxon>Pyroglyphidae</taxon>
        <taxon>Dermatophagoidinae</taxon>
        <taxon>Dermatophagoides</taxon>
    </lineage>
</organism>